<dbReference type="InterPro" id="IPR026891">
    <property type="entry name" value="Fn3-like"/>
</dbReference>
<comment type="caution">
    <text evidence="9">The sequence shown here is derived from an EMBL/GenBank/DDBJ whole genome shotgun (WGS) entry which is preliminary data.</text>
</comment>
<dbReference type="SUPFAM" id="SSF51445">
    <property type="entry name" value="(Trans)glycosidases"/>
    <property type="match status" value="1"/>
</dbReference>
<evidence type="ECO:0000256" key="2">
    <source>
        <dbReference type="ARBA" id="ARBA00005336"/>
    </source>
</evidence>
<evidence type="ECO:0000256" key="7">
    <source>
        <dbReference type="SAM" id="SignalP"/>
    </source>
</evidence>
<dbReference type="Pfam" id="PF00933">
    <property type="entry name" value="Glyco_hydro_3"/>
    <property type="match status" value="1"/>
</dbReference>
<dbReference type="FunFam" id="3.20.20.300:FF:000007">
    <property type="entry name" value="Lysosomal beta glucosidase"/>
    <property type="match status" value="1"/>
</dbReference>
<dbReference type="Gene3D" id="3.40.50.1700">
    <property type="entry name" value="Glycoside hydrolase family 3 C-terminal domain"/>
    <property type="match status" value="1"/>
</dbReference>
<organism evidence="9 10">
    <name type="scientific">Duncaniella muris</name>
    <dbReference type="NCBI Taxonomy" id="2094150"/>
    <lineage>
        <taxon>Bacteria</taxon>
        <taxon>Pseudomonadati</taxon>
        <taxon>Bacteroidota</taxon>
        <taxon>Bacteroidia</taxon>
        <taxon>Bacteroidales</taxon>
        <taxon>Muribaculaceae</taxon>
        <taxon>Duncaniella</taxon>
    </lineage>
</organism>
<dbReference type="RefSeq" id="WP_107032194.1">
    <property type="nucleotide sequence ID" value="NZ_CAPEJN010000016.1"/>
</dbReference>
<feature type="domain" description="Fibronectin type III-like" evidence="8">
    <location>
        <begin position="689"/>
        <end position="758"/>
    </location>
</feature>
<name>A0A2V1IJR4_9BACT</name>
<dbReference type="GO" id="GO:0008422">
    <property type="term" value="F:beta-glucosidase activity"/>
    <property type="evidence" value="ECO:0007669"/>
    <property type="project" value="UniProtKB-EC"/>
</dbReference>
<evidence type="ECO:0000256" key="5">
    <source>
        <dbReference type="ARBA" id="ARBA00022801"/>
    </source>
</evidence>
<evidence type="ECO:0000256" key="3">
    <source>
        <dbReference type="ARBA" id="ARBA00012744"/>
    </source>
</evidence>
<evidence type="ECO:0000256" key="6">
    <source>
        <dbReference type="ARBA" id="ARBA00023295"/>
    </source>
</evidence>
<reference evidence="10" key="1">
    <citation type="submission" date="2018-02" db="EMBL/GenBank/DDBJ databases">
        <authorList>
            <person name="Clavel T."/>
            <person name="Strowig T."/>
        </authorList>
    </citation>
    <scope>NUCLEOTIDE SEQUENCE [LARGE SCALE GENOMIC DNA]</scope>
    <source>
        <strain evidence="10">DSM 103720</strain>
    </source>
</reference>
<feature type="chain" id="PRO_5015987989" description="beta-glucosidase" evidence="7">
    <location>
        <begin position="19"/>
        <end position="774"/>
    </location>
</feature>
<evidence type="ECO:0000256" key="1">
    <source>
        <dbReference type="ARBA" id="ARBA00000448"/>
    </source>
</evidence>
<gene>
    <name evidence="9" type="ORF">C5O23_06770</name>
</gene>
<dbReference type="EMBL" id="PUEC01000013">
    <property type="protein sequence ID" value="PWB02351.1"/>
    <property type="molecule type" value="Genomic_DNA"/>
</dbReference>
<comment type="similarity">
    <text evidence="2">Belongs to the glycosyl hydrolase 3 family.</text>
</comment>
<dbReference type="GeneID" id="82526045"/>
<dbReference type="InterPro" id="IPR017853">
    <property type="entry name" value="GH"/>
</dbReference>
<dbReference type="AlphaFoldDB" id="A0A2V1IJR4"/>
<dbReference type="Proteomes" id="UP000244905">
    <property type="component" value="Unassembled WGS sequence"/>
</dbReference>
<sequence>MLRKSLLPLLALALPAFAYEPITLPVIPSDPAIEKKVSETLSRMTLDEKIGQMTQIQLDILGENGPDGFRLVPAKLDTIFGVYKVGSILNAPYSYCLDAETWNVIIPQIQEASMKYMGIPCIYGLDQNHGTTYTNGGTLFPQNLNVAASFNTEIARRAAEITAYETRASDCPWTFSPTLDLARDPRWPRFWENYGEDPLVNALMGAAAVRGFQGDDPNHIDGNHIAVSVKHFMGYGVPFSGKDRTPAHISPSDLREKHFAPYLEAIKNGALTVMVNSSSINGTPVHADWTLLTKWLKNDLQWDGLIVTDWADINNLYTREKVARDKKDAIRIAINAGIDMAMEPYKVDYCTILRELVEEGSVSMERIDDAAARALRLKYRLGLFDHPNTTLKEHPDHASKKFRKEALESAVETMVLLKNENSLLPLSQGTRLLVTGPTANSMRSLNGGWSYTWQGHLTDSYAKDYNTILEALSATFGAANVSYVPTVSFNNEGHYEDETVSDFAPALKAAEKADVIVACIGENSYCETPGNLTDLHLSANQREMVKALAKTGKPILLVINEGRPRILADIEPLAQAVVDVIIPGNFGGDALALLLSGKRNFSAKLPFTYPREINSLVTYDYKVSEEVGKMEGVYDYDARVNVQWPFGYGKSYTTFSYSNLHVDKHQFGPSDMLTVTVDITNTGSVDGKEAVLLYSSDHVASVVPDNKRLRAFDKLALMPGETRAVRFTIPASDLAFVNAQGQWALEAGDFTLSVGPLSATVSCTESYTWTTPNI</sequence>
<dbReference type="InterPro" id="IPR036962">
    <property type="entry name" value="Glyco_hydro_3_N_sf"/>
</dbReference>
<dbReference type="GO" id="GO:0009251">
    <property type="term" value="P:glucan catabolic process"/>
    <property type="evidence" value="ECO:0007669"/>
    <property type="project" value="TreeGrafter"/>
</dbReference>
<comment type="catalytic activity">
    <reaction evidence="1">
        <text>Hydrolysis of terminal, non-reducing beta-D-glucosyl residues with release of beta-D-glucose.</text>
        <dbReference type="EC" id="3.2.1.21"/>
    </reaction>
</comment>
<proteinExistence type="inferred from homology"/>
<accession>A0A2V1IJR4</accession>
<dbReference type="InterPro" id="IPR013783">
    <property type="entry name" value="Ig-like_fold"/>
</dbReference>
<dbReference type="InterPro" id="IPR036881">
    <property type="entry name" value="Glyco_hydro_3_C_sf"/>
</dbReference>
<dbReference type="Gene3D" id="3.20.20.300">
    <property type="entry name" value="Glycoside hydrolase, family 3, N-terminal domain"/>
    <property type="match status" value="1"/>
</dbReference>
<evidence type="ECO:0000313" key="9">
    <source>
        <dbReference type="EMBL" id="PWB02351.1"/>
    </source>
</evidence>
<keyword evidence="10" id="KW-1185">Reference proteome</keyword>
<dbReference type="Pfam" id="PF14310">
    <property type="entry name" value="Fn3-like"/>
    <property type="match status" value="1"/>
</dbReference>
<dbReference type="SUPFAM" id="SSF52279">
    <property type="entry name" value="Beta-D-glucan exohydrolase, C-terminal domain"/>
    <property type="match status" value="1"/>
</dbReference>
<keyword evidence="4 7" id="KW-0732">Signal</keyword>
<dbReference type="PRINTS" id="PR00133">
    <property type="entry name" value="GLHYDRLASE3"/>
</dbReference>
<dbReference type="EC" id="3.2.1.21" evidence="3"/>
<keyword evidence="5" id="KW-0378">Hydrolase</keyword>
<dbReference type="InterPro" id="IPR051915">
    <property type="entry name" value="Cellulose_Degrad_GH3"/>
</dbReference>
<evidence type="ECO:0000259" key="8">
    <source>
        <dbReference type="SMART" id="SM01217"/>
    </source>
</evidence>
<dbReference type="SMART" id="SM01217">
    <property type="entry name" value="Fn3_like"/>
    <property type="match status" value="1"/>
</dbReference>
<dbReference type="Gene3D" id="2.60.40.10">
    <property type="entry name" value="Immunoglobulins"/>
    <property type="match status" value="1"/>
</dbReference>
<keyword evidence="6" id="KW-0326">Glycosidase</keyword>
<protein>
    <recommendedName>
        <fullName evidence="3">beta-glucosidase</fullName>
        <ecNumber evidence="3">3.2.1.21</ecNumber>
    </recommendedName>
</protein>
<dbReference type="InterPro" id="IPR001764">
    <property type="entry name" value="Glyco_hydro_3_N"/>
</dbReference>
<dbReference type="PANTHER" id="PTHR30620">
    <property type="entry name" value="PERIPLASMIC BETA-GLUCOSIDASE-RELATED"/>
    <property type="match status" value="1"/>
</dbReference>
<dbReference type="Pfam" id="PF01915">
    <property type="entry name" value="Glyco_hydro_3_C"/>
    <property type="match status" value="1"/>
</dbReference>
<feature type="signal peptide" evidence="7">
    <location>
        <begin position="1"/>
        <end position="18"/>
    </location>
</feature>
<dbReference type="InterPro" id="IPR002772">
    <property type="entry name" value="Glyco_hydro_3_C"/>
</dbReference>
<evidence type="ECO:0000256" key="4">
    <source>
        <dbReference type="ARBA" id="ARBA00022729"/>
    </source>
</evidence>
<dbReference type="FunFam" id="2.60.40.10:FF:000495">
    <property type="entry name" value="Periplasmic beta-glucosidase"/>
    <property type="match status" value="1"/>
</dbReference>
<dbReference type="PANTHER" id="PTHR30620:SF16">
    <property type="entry name" value="LYSOSOMAL BETA GLUCOSIDASE"/>
    <property type="match status" value="1"/>
</dbReference>
<evidence type="ECO:0000313" key="10">
    <source>
        <dbReference type="Proteomes" id="UP000244905"/>
    </source>
</evidence>